<evidence type="ECO:0000313" key="2">
    <source>
        <dbReference type="Proteomes" id="UP001150603"/>
    </source>
</evidence>
<proteinExistence type="predicted"/>
<accession>A0ACC1J2N4</accession>
<sequence length="98" mass="11637">AARNAIRRGGFRNTMSAKMPYFHVWFDPKGGLGHVIENAEAFPPWFGREVIAGILDLPPSVYRKPRRLRESRDQRLQRAEEWKQQFGWDKHDWTKMLE</sequence>
<protein>
    <submittedName>
        <fullName evidence="1">Pre-mRNA-splicing factor cwf19</fullName>
    </submittedName>
</protein>
<dbReference type="Proteomes" id="UP001150603">
    <property type="component" value="Unassembled WGS sequence"/>
</dbReference>
<keyword evidence="2" id="KW-1185">Reference proteome</keyword>
<feature type="non-terminal residue" evidence="1">
    <location>
        <position position="1"/>
    </location>
</feature>
<gene>
    <name evidence="1" type="primary">cwf19</name>
    <name evidence="1" type="ORF">FBU59_005536</name>
</gene>
<name>A0ACC1J2N4_9FUNG</name>
<organism evidence="1 2">
    <name type="scientific">Linderina macrospora</name>
    <dbReference type="NCBI Taxonomy" id="4868"/>
    <lineage>
        <taxon>Eukaryota</taxon>
        <taxon>Fungi</taxon>
        <taxon>Fungi incertae sedis</taxon>
        <taxon>Zoopagomycota</taxon>
        <taxon>Kickxellomycotina</taxon>
        <taxon>Kickxellomycetes</taxon>
        <taxon>Kickxellales</taxon>
        <taxon>Kickxellaceae</taxon>
        <taxon>Linderina</taxon>
    </lineage>
</organism>
<reference evidence="1" key="1">
    <citation type="submission" date="2022-07" db="EMBL/GenBank/DDBJ databases">
        <title>Phylogenomic reconstructions and comparative analyses of Kickxellomycotina fungi.</title>
        <authorList>
            <person name="Reynolds N.K."/>
            <person name="Stajich J.E."/>
            <person name="Barry K."/>
            <person name="Grigoriev I.V."/>
            <person name="Crous P."/>
            <person name="Smith M.E."/>
        </authorList>
    </citation>
    <scope>NUCLEOTIDE SEQUENCE</scope>
    <source>
        <strain evidence="1">NRRL 5244</strain>
    </source>
</reference>
<dbReference type="EMBL" id="JANBPW010004439">
    <property type="protein sequence ID" value="KAJ1934927.1"/>
    <property type="molecule type" value="Genomic_DNA"/>
</dbReference>
<comment type="caution">
    <text evidence="1">The sequence shown here is derived from an EMBL/GenBank/DDBJ whole genome shotgun (WGS) entry which is preliminary data.</text>
</comment>
<evidence type="ECO:0000313" key="1">
    <source>
        <dbReference type="EMBL" id="KAJ1934927.1"/>
    </source>
</evidence>